<proteinExistence type="predicted"/>
<keyword evidence="1" id="KW-1185">Reference proteome</keyword>
<reference evidence="2" key="1">
    <citation type="submission" date="2022-11" db="UniProtKB">
        <authorList>
            <consortium name="WormBaseParasite"/>
        </authorList>
    </citation>
    <scope>IDENTIFICATION</scope>
</reference>
<dbReference type="Proteomes" id="UP000887565">
    <property type="component" value="Unplaced"/>
</dbReference>
<protein>
    <submittedName>
        <fullName evidence="2">Uncharacterized protein</fullName>
    </submittedName>
</protein>
<accession>A0A915HLB4</accession>
<dbReference type="WBParaSite" id="nRc.2.0.1.t02763-RA">
    <property type="protein sequence ID" value="nRc.2.0.1.t02763-RA"/>
    <property type="gene ID" value="nRc.2.0.1.g02763"/>
</dbReference>
<name>A0A915HLB4_ROMCU</name>
<evidence type="ECO:0000313" key="1">
    <source>
        <dbReference type="Proteomes" id="UP000887565"/>
    </source>
</evidence>
<dbReference type="AlphaFoldDB" id="A0A915HLB4"/>
<organism evidence="1 2">
    <name type="scientific">Romanomermis culicivorax</name>
    <name type="common">Nematode worm</name>
    <dbReference type="NCBI Taxonomy" id="13658"/>
    <lineage>
        <taxon>Eukaryota</taxon>
        <taxon>Metazoa</taxon>
        <taxon>Ecdysozoa</taxon>
        <taxon>Nematoda</taxon>
        <taxon>Enoplea</taxon>
        <taxon>Dorylaimia</taxon>
        <taxon>Mermithida</taxon>
        <taxon>Mermithoidea</taxon>
        <taxon>Mermithidae</taxon>
        <taxon>Romanomermis</taxon>
    </lineage>
</organism>
<evidence type="ECO:0000313" key="2">
    <source>
        <dbReference type="WBParaSite" id="nRc.2.0.1.t02763-RA"/>
    </source>
</evidence>
<sequence>MRDKLALNGRNVLIHLLEYASRGGRWALGEDELDRRLTKNRNDPFQMLRQHRVQIKISIWKTVSSRNDWYGYPSTSTPYQ</sequence>